<accession>A0A0B2ULD6</accession>
<feature type="domain" description="C2H2-type" evidence="8">
    <location>
        <begin position="121"/>
        <end position="149"/>
    </location>
</feature>
<keyword evidence="10" id="KW-1185">Reference proteome</keyword>
<dbReference type="AlphaFoldDB" id="A0A0B2ULD6"/>
<dbReference type="GeneID" id="26261380"/>
<dbReference type="EMBL" id="JOKQ01000003">
    <property type="protein sequence ID" value="KHN70109.1"/>
    <property type="molecule type" value="Genomic_DNA"/>
</dbReference>
<feature type="domain" description="C2H2-type" evidence="8">
    <location>
        <begin position="87"/>
        <end position="109"/>
    </location>
</feature>
<evidence type="ECO:0000256" key="3">
    <source>
        <dbReference type="ARBA" id="ARBA00022737"/>
    </source>
</evidence>
<dbReference type="PANTHER" id="PTHR24376">
    <property type="entry name" value="ZINC FINGER PROTEIN"/>
    <property type="match status" value="1"/>
</dbReference>
<dbReference type="PANTHER" id="PTHR24376:SF235">
    <property type="entry name" value="C2H2-TYPE DOMAIN-CONTAINING PROTEIN"/>
    <property type="match status" value="1"/>
</dbReference>
<dbReference type="InterPro" id="IPR036236">
    <property type="entry name" value="Znf_C2H2_sf"/>
</dbReference>
<dbReference type="GO" id="GO:0005634">
    <property type="term" value="C:nucleus"/>
    <property type="evidence" value="ECO:0007669"/>
    <property type="project" value="UniProtKB-SubCell"/>
</dbReference>
<proteinExistence type="predicted"/>
<dbReference type="InParanoid" id="A0A0B2ULD6"/>
<organism evidence="9 10">
    <name type="scientific">Ordospora colligata OC4</name>
    <dbReference type="NCBI Taxonomy" id="1354746"/>
    <lineage>
        <taxon>Eukaryota</taxon>
        <taxon>Fungi</taxon>
        <taxon>Fungi incertae sedis</taxon>
        <taxon>Microsporidia</taxon>
        <taxon>Ordosporidae</taxon>
        <taxon>Ordospora</taxon>
    </lineage>
</organism>
<evidence type="ECO:0000256" key="2">
    <source>
        <dbReference type="ARBA" id="ARBA00022723"/>
    </source>
</evidence>
<evidence type="ECO:0000256" key="7">
    <source>
        <dbReference type="PROSITE-ProRule" id="PRU00042"/>
    </source>
</evidence>
<dbReference type="GO" id="GO:0008270">
    <property type="term" value="F:zinc ion binding"/>
    <property type="evidence" value="ECO:0007669"/>
    <property type="project" value="UniProtKB-KW"/>
</dbReference>
<keyword evidence="2" id="KW-0479">Metal-binding</keyword>
<keyword evidence="5" id="KW-0862">Zinc</keyword>
<dbReference type="HOGENOM" id="CLU_002678_2_1_1"/>
<feature type="domain" description="C2H2-type" evidence="8">
    <location>
        <begin position="5"/>
        <end position="34"/>
    </location>
</feature>
<dbReference type="FunFam" id="3.30.160.60:FF:001049">
    <property type="entry name" value="zinc finger protein 319"/>
    <property type="match status" value="1"/>
</dbReference>
<reference evidence="9 10" key="1">
    <citation type="journal article" date="2014" name="MBio">
        <title>The Ordospora colligata genome; evolution of extreme reduction in microsporidia and host-to-parasite horizontal gene transfer.</title>
        <authorList>
            <person name="Pombert J.-F."/>
            <person name="Haag K.L."/>
            <person name="Beidas S."/>
            <person name="Ebert D."/>
            <person name="Keeling P.J."/>
        </authorList>
    </citation>
    <scope>NUCLEOTIDE SEQUENCE [LARGE SCALE GENOMIC DNA]</scope>
    <source>
        <strain evidence="9 10">OC4</strain>
    </source>
</reference>
<evidence type="ECO:0000313" key="9">
    <source>
        <dbReference type="EMBL" id="KHN70109.1"/>
    </source>
</evidence>
<dbReference type="PROSITE" id="PS50157">
    <property type="entry name" value="ZINC_FINGER_C2H2_2"/>
    <property type="match status" value="5"/>
</dbReference>
<evidence type="ECO:0000256" key="4">
    <source>
        <dbReference type="ARBA" id="ARBA00022771"/>
    </source>
</evidence>
<protein>
    <recommendedName>
        <fullName evidence="8">C2H2-type domain-containing protein</fullName>
    </recommendedName>
</protein>
<comment type="caution">
    <text evidence="9">The sequence shown here is derived from an EMBL/GenBank/DDBJ whole genome shotgun (WGS) entry which is preliminary data.</text>
</comment>
<evidence type="ECO:0000313" key="10">
    <source>
        <dbReference type="Proteomes" id="UP000031056"/>
    </source>
</evidence>
<evidence type="ECO:0000256" key="6">
    <source>
        <dbReference type="ARBA" id="ARBA00023242"/>
    </source>
</evidence>
<comment type="subcellular location">
    <subcellularLocation>
        <location evidence="1">Nucleus</location>
    </subcellularLocation>
</comment>
<keyword evidence="6" id="KW-0539">Nucleus</keyword>
<dbReference type="PROSITE" id="PS00028">
    <property type="entry name" value="ZINC_FINGER_C2H2_1"/>
    <property type="match status" value="3"/>
</dbReference>
<dbReference type="Proteomes" id="UP000031056">
    <property type="component" value="Unassembled WGS sequence"/>
</dbReference>
<dbReference type="OrthoDB" id="2188412at2759"/>
<keyword evidence="3" id="KW-0677">Repeat</keyword>
<dbReference type="RefSeq" id="XP_014564151.1">
    <property type="nucleotide sequence ID" value="XM_014708665.1"/>
</dbReference>
<sequence length="205" mass="23880">MRNEFCCNVQGCGKTFKRAAKLNDHLNTHSKERPYKCDMCEKTYMKNSHLSVHKKSHFSPEFKCSKCGYTCHTKDRLCRHKTTCVHYECSICKKTYKKHAWFESHVKSHHIKVFNHEKKIYACQYCRFEFSKKSNLSTHVRSVHQLKKPFSCPCGKQYAHNVSLDKHGIKCLIAQNSLGSTQQLSNGHNSIPVTYAMPETHSYKI</sequence>
<dbReference type="SMART" id="SM00355">
    <property type="entry name" value="ZnF_C2H2"/>
    <property type="match status" value="5"/>
</dbReference>
<keyword evidence="4 7" id="KW-0863">Zinc-finger</keyword>
<feature type="domain" description="C2H2-type" evidence="8">
    <location>
        <begin position="35"/>
        <end position="62"/>
    </location>
</feature>
<evidence type="ECO:0000256" key="5">
    <source>
        <dbReference type="ARBA" id="ARBA00022833"/>
    </source>
</evidence>
<dbReference type="VEuPathDB" id="MicrosporidiaDB:M896_030960"/>
<evidence type="ECO:0000259" key="8">
    <source>
        <dbReference type="PROSITE" id="PS50157"/>
    </source>
</evidence>
<feature type="domain" description="C2H2-type" evidence="8">
    <location>
        <begin position="62"/>
        <end position="86"/>
    </location>
</feature>
<evidence type="ECO:0000256" key="1">
    <source>
        <dbReference type="ARBA" id="ARBA00004123"/>
    </source>
</evidence>
<dbReference type="InterPro" id="IPR013087">
    <property type="entry name" value="Znf_C2H2_type"/>
</dbReference>
<dbReference type="Pfam" id="PF00096">
    <property type="entry name" value="zf-C2H2"/>
    <property type="match status" value="4"/>
</dbReference>
<name>A0A0B2ULD6_9MICR</name>
<dbReference type="Gene3D" id="3.30.160.60">
    <property type="entry name" value="Classic Zinc Finger"/>
    <property type="match status" value="3"/>
</dbReference>
<dbReference type="SUPFAM" id="SSF57667">
    <property type="entry name" value="beta-beta-alpha zinc fingers"/>
    <property type="match status" value="2"/>
</dbReference>
<gene>
    <name evidence="9" type="ORF">M896_030960</name>
</gene>
<dbReference type="STRING" id="1354746.A0A0B2ULD6"/>